<dbReference type="KEGG" id="trr:M419DRAFT_48753"/>
<dbReference type="OrthoDB" id="9978720at2759"/>
<dbReference type="SUPFAM" id="SSF53474">
    <property type="entry name" value="alpha/beta-Hydrolases"/>
    <property type="match status" value="1"/>
</dbReference>
<dbReference type="AlphaFoldDB" id="A0A024S7W1"/>
<organism evidence="1 2">
    <name type="scientific">Hypocrea jecorina (strain ATCC 56765 / BCRC 32924 / NRRL 11460 / Rut C-30)</name>
    <name type="common">Trichoderma reesei</name>
    <dbReference type="NCBI Taxonomy" id="1344414"/>
    <lineage>
        <taxon>Eukaryota</taxon>
        <taxon>Fungi</taxon>
        <taxon>Dikarya</taxon>
        <taxon>Ascomycota</taxon>
        <taxon>Pezizomycotina</taxon>
        <taxon>Sordariomycetes</taxon>
        <taxon>Hypocreomycetidae</taxon>
        <taxon>Hypocreales</taxon>
        <taxon>Hypocreaceae</taxon>
        <taxon>Trichoderma</taxon>
    </lineage>
</organism>
<dbReference type="InterPro" id="IPR050228">
    <property type="entry name" value="Carboxylesterase_BioH"/>
</dbReference>
<gene>
    <name evidence="1" type="ORF">M419DRAFT_48753</name>
</gene>
<dbReference type="Proteomes" id="UP000024376">
    <property type="component" value="Unassembled WGS sequence"/>
</dbReference>
<dbReference type="PANTHER" id="PTHR43194:SF4">
    <property type="entry name" value="AB HYDROLASE-1 DOMAIN-CONTAINING PROTEIN"/>
    <property type="match status" value="1"/>
</dbReference>
<dbReference type="HOGENOM" id="CLU_038297_1_0_1"/>
<dbReference type="GO" id="GO:0016787">
    <property type="term" value="F:hydrolase activity"/>
    <property type="evidence" value="ECO:0007669"/>
    <property type="project" value="UniProtKB-KW"/>
</dbReference>
<accession>A0A024S7W1</accession>
<protein>
    <submittedName>
        <fullName evidence="1">Alpha/beta-hydrolase</fullName>
    </submittedName>
</protein>
<dbReference type="PANTHER" id="PTHR43194">
    <property type="entry name" value="HYDROLASE ALPHA/BETA FOLD FAMILY"/>
    <property type="match status" value="1"/>
</dbReference>
<feature type="non-terminal residue" evidence="1">
    <location>
        <position position="350"/>
    </location>
</feature>
<keyword evidence="1" id="KW-0378">Hydrolase</keyword>
<sequence length="350" mass="38251">MHVEHLAPATVEHDEPIVLIHGDFHSGDIWLTKPDFGTGWAAYFVNRGYSVYIVHLPGSGWSSLPIADILPGQLLPKAQYMNPRSVETQLTAPERNLIRGATAWPTAGLHNKWPGTGQPGDPFFHRYHCTLQVLLVQKPLREKLAQNGLRNLLAITGRAILIGQGAGCTAAWVAADAVPELVAKVVAVEPAGPPAARAHTSYREGRVYSPWLSGDDSVRKFGLADIPLTFEPQVTGPALEFEARQLPDNNGCYMAQRWRPGGVALPKPLKAGQESVPQLVHLKKMRHAIITAEASSHSMFDWATVLFMRQAGVTVDHIDLAKFGIRGNGHLMFLETNSDDIAGIVANWIE</sequence>
<proteinExistence type="predicted"/>
<name>A0A024S7W1_HYPJR</name>
<evidence type="ECO:0000313" key="1">
    <source>
        <dbReference type="EMBL" id="ETS00581.1"/>
    </source>
</evidence>
<evidence type="ECO:0000313" key="2">
    <source>
        <dbReference type="Proteomes" id="UP000024376"/>
    </source>
</evidence>
<dbReference type="InterPro" id="IPR029058">
    <property type="entry name" value="AB_hydrolase_fold"/>
</dbReference>
<dbReference type="EMBL" id="KI911151">
    <property type="protein sequence ID" value="ETS00581.1"/>
    <property type="molecule type" value="Genomic_DNA"/>
</dbReference>
<dbReference type="Gene3D" id="3.40.50.1820">
    <property type="entry name" value="alpha/beta hydrolase"/>
    <property type="match status" value="1"/>
</dbReference>
<reference evidence="2" key="1">
    <citation type="journal article" date="2013" name="Ind. Biotechnol.">
        <title>Comparative genomics analysis of Trichoderma reesei strains.</title>
        <authorList>
            <person name="Koike H."/>
            <person name="Aerts A."/>
            <person name="LaButti K."/>
            <person name="Grigoriev I.V."/>
            <person name="Baker S.E."/>
        </authorList>
    </citation>
    <scope>NUCLEOTIDE SEQUENCE [LARGE SCALE GENOMIC DNA]</scope>
    <source>
        <strain evidence="2">ATCC 56765 / BCRC 32924 / NRRL 11460 / Rut C-30</strain>
    </source>
</reference>